<evidence type="ECO:0000313" key="12">
    <source>
        <dbReference type="Proteomes" id="UP001520878"/>
    </source>
</evidence>
<dbReference type="InterPro" id="IPR010930">
    <property type="entry name" value="Flg_bb/hook_C_dom"/>
</dbReference>
<evidence type="ECO:0000259" key="9">
    <source>
        <dbReference type="Pfam" id="PF06429"/>
    </source>
</evidence>
<evidence type="ECO:0000256" key="4">
    <source>
        <dbReference type="ARBA" id="ARBA00016244"/>
    </source>
</evidence>
<dbReference type="RefSeq" id="WP_229157002.1">
    <property type="nucleotide sequence ID" value="NZ_JAJEWP010000001.1"/>
</dbReference>
<keyword evidence="11" id="KW-0969">Cilium</keyword>
<feature type="domain" description="Flagellar basal-body/hook protein C-terminal" evidence="9">
    <location>
        <begin position="657"/>
        <end position="696"/>
    </location>
</feature>
<comment type="subcellular location">
    <subcellularLocation>
        <location evidence="1">Bacterial flagellum</location>
    </subcellularLocation>
    <subcellularLocation>
        <location evidence="2">Secreted</location>
    </subcellularLocation>
</comment>
<keyword evidence="5" id="KW-0964">Secreted</keyword>
<sequence length="699" mass="74697">MVIRTADLFSVATSGLRASNQLLDTTGHNIANVNTEGFVRERTTFATQVIGGVGRATTERIINVFAQNQLRRDTTSVGEHEAYYNRASTLDDLFASEANSISNSMSRFFGSLQTASDEPTNMAARQLVLGEANSLVGQIGTLAGFLEAKEKEFNLEMESLIERANTLIENIADLNGQIRTLKANNRFDEPGAVMNERDQAVMELAELLSIETRENGTGDGSLMINLTSGESLVLEDGSFNLFQLGGNPDLNYKSLMLDSTGKPTALRLAETDVGGTIGGLFRYRDEILEPAQRELGQIALSLTAAMNEQNRLGMDFDLQLGGDIFGLPTFSGLPYQDNADTSLVMNGRVAPDGASSLTSADYQITIDAVNPGAPNQVDITVTLLNPDGTQVEDASGNPITQSYTNIEATAGVFSPVLGGIEVEFPNGASYTAGDQFLLQPTKETADEIEVVMTRPEDLALASPFRVDSDLANTGDVQLVSTTVTNTTVDGTLTDPDASAFDGAGGLVAGTPARIVFNSATEFEVFDEANNSLVVVTGVTDYNNMMAQAAAAAGWPFGGLNDFPGYDFSMQGTPKVGDSFTIAYNTDGVNDNRNALELADLQNRDIMSSSNSSSANQITFHEGYANIVSDIGEKTSRADIALQAAEAMKKQSSDWFDSISGVNLDEEAANLVRFQQTYAASARILTAAQTIFDTILNSTR</sequence>
<reference evidence="11 12" key="1">
    <citation type="submission" date="2021-10" db="EMBL/GenBank/DDBJ databases">
        <title>Draft genome of Aestuariibacter halophilus JC2043.</title>
        <authorList>
            <person name="Emsley S.A."/>
            <person name="Pfannmuller K.M."/>
            <person name="Ushijima B."/>
            <person name="Saw J.H."/>
            <person name="Videau P."/>
        </authorList>
    </citation>
    <scope>NUCLEOTIDE SEQUENCE [LARGE SCALE GENOMIC DNA]</scope>
    <source>
        <strain evidence="11 12">JC2043</strain>
    </source>
</reference>
<organism evidence="11 12">
    <name type="scientific">Fluctibacter halophilus</name>
    <dbReference type="NCBI Taxonomy" id="226011"/>
    <lineage>
        <taxon>Bacteria</taxon>
        <taxon>Pseudomonadati</taxon>
        <taxon>Pseudomonadota</taxon>
        <taxon>Gammaproteobacteria</taxon>
        <taxon>Alteromonadales</taxon>
        <taxon>Alteromonadaceae</taxon>
        <taxon>Fluctibacter</taxon>
    </lineage>
</organism>
<evidence type="ECO:0000259" key="8">
    <source>
        <dbReference type="Pfam" id="PF00460"/>
    </source>
</evidence>
<comment type="caution">
    <text evidence="11">The sequence shown here is derived from an EMBL/GenBank/DDBJ whole genome shotgun (WGS) entry which is preliminary data.</text>
</comment>
<dbReference type="EMBL" id="JAJEWP010000001">
    <property type="protein sequence ID" value="MCC2615091.1"/>
    <property type="molecule type" value="Genomic_DNA"/>
</dbReference>
<dbReference type="Pfam" id="PF00460">
    <property type="entry name" value="Flg_bb_rod"/>
    <property type="match status" value="1"/>
</dbReference>
<keyword evidence="7" id="KW-0175">Coiled coil</keyword>
<proteinExistence type="inferred from homology"/>
<evidence type="ECO:0000259" key="10">
    <source>
        <dbReference type="Pfam" id="PF22638"/>
    </source>
</evidence>
<evidence type="ECO:0000256" key="3">
    <source>
        <dbReference type="ARBA" id="ARBA00009677"/>
    </source>
</evidence>
<keyword evidence="12" id="KW-1185">Reference proteome</keyword>
<keyword evidence="11" id="KW-0966">Cell projection</keyword>
<dbReference type="SUPFAM" id="SSF64518">
    <property type="entry name" value="Phase 1 flagellin"/>
    <property type="match status" value="2"/>
</dbReference>
<evidence type="ECO:0000256" key="5">
    <source>
        <dbReference type="ARBA" id="ARBA00022525"/>
    </source>
</evidence>
<gene>
    <name evidence="11" type="primary">flgK</name>
    <name evidence="11" type="ORF">LJ739_02395</name>
</gene>
<comment type="similarity">
    <text evidence="3">Belongs to the flagella basal body rod proteins family.</text>
</comment>
<name>A0ABS8G786_9ALTE</name>
<evidence type="ECO:0000256" key="6">
    <source>
        <dbReference type="ARBA" id="ARBA00023143"/>
    </source>
</evidence>
<dbReference type="NCBIfam" id="TIGR02492">
    <property type="entry name" value="flgK_ends"/>
    <property type="match status" value="1"/>
</dbReference>
<dbReference type="InterPro" id="IPR053927">
    <property type="entry name" value="FlgK_helical"/>
</dbReference>
<dbReference type="PANTHER" id="PTHR30033:SF1">
    <property type="entry name" value="FLAGELLAR HOOK-ASSOCIATED PROTEIN 1"/>
    <property type="match status" value="1"/>
</dbReference>
<dbReference type="InterPro" id="IPR001444">
    <property type="entry name" value="Flag_bb_rod_N"/>
</dbReference>
<feature type="domain" description="Flagellar hook-associated protein FlgK helical" evidence="10">
    <location>
        <begin position="88"/>
        <end position="325"/>
    </location>
</feature>
<dbReference type="PANTHER" id="PTHR30033">
    <property type="entry name" value="FLAGELLAR HOOK-ASSOCIATED PROTEIN 1"/>
    <property type="match status" value="1"/>
</dbReference>
<protein>
    <recommendedName>
        <fullName evidence="4">Flagellar hook-associated protein 1</fullName>
    </recommendedName>
</protein>
<feature type="coiled-coil region" evidence="7">
    <location>
        <begin position="157"/>
        <end position="184"/>
    </location>
</feature>
<keyword evidence="11" id="KW-0282">Flagellum</keyword>
<dbReference type="Proteomes" id="UP001520878">
    <property type="component" value="Unassembled WGS sequence"/>
</dbReference>
<keyword evidence="6" id="KW-0975">Bacterial flagellum</keyword>
<dbReference type="InterPro" id="IPR002371">
    <property type="entry name" value="FlgK"/>
</dbReference>
<evidence type="ECO:0000256" key="1">
    <source>
        <dbReference type="ARBA" id="ARBA00004365"/>
    </source>
</evidence>
<evidence type="ECO:0000256" key="2">
    <source>
        <dbReference type="ARBA" id="ARBA00004613"/>
    </source>
</evidence>
<dbReference type="PRINTS" id="PR01005">
    <property type="entry name" value="FLGHOOKAP1"/>
</dbReference>
<evidence type="ECO:0000256" key="7">
    <source>
        <dbReference type="SAM" id="Coils"/>
    </source>
</evidence>
<evidence type="ECO:0000313" key="11">
    <source>
        <dbReference type="EMBL" id="MCC2615091.1"/>
    </source>
</evidence>
<accession>A0ABS8G786</accession>
<dbReference type="Pfam" id="PF22638">
    <property type="entry name" value="FlgK_D1"/>
    <property type="match status" value="1"/>
</dbReference>
<dbReference type="Pfam" id="PF06429">
    <property type="entry name" value="Flg_bbr_C"/>
    <property type="match status" value="1"/>
</dbReference>
<feature type="domain" description="Flagellar basal body rod protein N-terminal" evidence="8">
    <location>
        <begin position="11"/>
        <end position="38"/>
    </location>
</feature>